<dbReference type="AlphaFoldDB" id="A0AAW6CPD3"/>
<dbReference type="EMBL" id="JAQLXO010000009">
    <property type="protein sequence ID" value="MDB7982429.1"/>
    <property type="molecule type" value="Genomic_DNA"/>
</dbReference>
<keyword evidence="1" id="KW-0813">Transport</keyword>
<evidence type="ECO:0000313" key="8">
    <source>
        <dbReference type="EMBL" id="MDB7982429.1"/>
    </source>
</evidence>
<dbReference type="RefSeq" id="WP_272002098.1">
    <property type="nucleotide sequence ID" value="NZ_CAMNNH010000003.1"/>
</dbReference>
<keyword evidence="3" id="KW-0808">Transferase</keyword>
<dbReference type="PIRSF" id="PIRSF000699">
    <property type="entry name" value="PTS_IILac_III"/>
    <property type="match status" value="1"/>
</dbReference>
<dbReference type="GO" id="GO:0046872">
    <property type="term" value="F:metal ion binding"/>
    <property type="evidence" value="ECO:0007669"/>
    <property type="project" value="UniProtKB-KW"/>
</dbReference>
<keyword evidence="4" id="KW-0598">Phosphotransferase system</keyword>
<dbReference type="Pfam" id="PF02255">
    <property type="entry name" value="PTS_IIA"/>
    <property type="match status" value="1"/>
</dbReference>
<evidence type="ECO:0000256" key="6">
    <source>
        <dbReference type="PIRSR" id="PIRSR000699-2"/>
    </source>
</evidence>
<name>A0AAW6CPD3_9FIRM</name>
<protein>
    <submittedName>
        <fullName evidence="8">PTS lactose/cellobiose transporter subunit IIA</fullName>
    </submittedName>
</protein>
<dbReference type="CDD" id="cd00215">
    <property type="entry name" value="PTS_IIA_lac"/>
    <property type="match status" value="1"/>
</dbReference>
<dbReference type="GO" id="GO:0009401">
    <property type="term" value="P:phosphoenolpyruvate-dependent sugar phosphotransferase system"/>
    <property type="evidence" value="ECO:0007669"/>
    <property type="project" value="UniProtKB-KW"/>
</dbReference>
<feature type="binding site" evidence="6">
    <location>
        <position position="79"/>
    </location>
    <ligand>
        <name>Mg(2+)</name>
        <dbReference type="ChEBI" id="CHEBI:18420"/>
        <note>ligand shared between all trimeric partners</note>
    </ligand>
</feature>
<dbReference type="PANTHER" id="PTHR34382">
    <property type="entry name" value="PTS SYSTEM N,N'-DIACETYLCHITOBIOSE-SPECIFIC EIIA COMPONENT"/>
    <property type="match status" value="1"/>
</dbReference>
<evidence type="ECO:0000313" key="9">
    <source>
        <dbReference type="Proteomes" id="UP001212981"/>
    </source>
</evidence>
<evidence type="ECO:0000256" key="5">
    <source>
        <dbReference type="PIRSR" id="PIRSR000699-1"/>
    </source>
</evidence>
<dbReference type="PROSITE" id="PS51095">
    <property type="entry name" value="PTS_EIIA_TYPE_3"/>
    <property type="match status" value="1"/>
</dbReference>
<sequence length="105" mass="11884">MESNYETSFGLILNAGNARSKSLMAIEAARDGEFEQAEQLVKEAEQDLRLAHQTQTDLIQKEANGQTLGVNLILIHAQDHLTMAMIMVDQAKEFIHIYRLLNKEK</sequence>
<feature type="active site" description="Tele-phosphohistidine intermediate" evidence="5">
    <location>
        <position position="76"/>
    </location>
</feature>
<reference evidence="8" key="1">
    <citation type="submission" date="2023-01" db="EMBL/GenBank/DDBJ databases">
        <title>Human gut microbiome strain richness.</title>
        <authorList>
            <person name="Chen-Liaw A."/>
        </authorList>
    </citation>
    <scope>NUCLEOTIDE SEQUENCE</scope>
    <source>
        <strain evidence="8">D8_m1001271B151109d0_201107</strain>
    </source>
</reference>
<keyword evidence="6" id="KW-0460">Magnesium</keyword>
<dbReference type="SUPFAM" id="SSF46973">
    <property type="entry name" value="Enzyme IIa from lactose specific PTS, IIa-lac"/>
    <property type="match status" value="1"/>
</dbReference>
<dbReference type="InterPro" id="IPR003188">
    <property type="entry name" value="PTS_IIA_lac/cel"/>
</dbReference>
<comment type="caution">
    <text evidence="8">The sequence shown here is derived from an EMBL/GenBank/DDBJ whole genome shotgun (WGS) entry which is preliminary data.</text>
</comment>
<evidence type="ECO:0000256" key="7">
    <source>
        <dbReference type="PROSITE-ProRule" id="PRU00418"/>
    </source>
</evidence>
<keyword evidence="2" id="KW-0762">Sugar transport</keyword>
<proteinExistence type="predicted"/>
<dbReference type="Proteomes" id="UP001212981">
    <property type="component" value="Unassembled WGS sequence"/>
</dbReference>
<dbReference type="GO" id="GO:0016740">
    <property type="term" value="F:transferase activity"/>
    <property type="evidence" value="ECO:0007669"/>
    <property type="project" value="UniProtKB-KW"/>
</dbReference>
<dbReference type="PANTHER" id="PTHR34382:SF7">
    <property type="entry name" value="PTS SYSTEM N,N'-DIACETYLCHITOBIOSE-SPECIFIC EIIA COMPONENT"/>
    <property type="match status" value="1"/>
</dbReference>
<evidence type="ECO:0000256" key="3">
    <source>
        <dbReference type="ARBA" id="ARBA00022679"/>
    </source>
</evidence>
<dbReference type="Gene3D" id="1.20.58.80">
    <property type="entry name" value="Phosphotransferase system, lactose/cellobiose-type IIA subunit"/>
    <property type="match status" value="1"/>
</dbReference>
<organism evidence="8 9">
    <name type="scientific">Faecalicoccus pleomorphus</name>
    <dbReference type="NCBI Taxonomy" id="1323"/>
    <lineage>
        <taxon>Bacteria</taxon>
        <taxon>Bacillati</taxon>
        <taxon>Bacillota</taxon>
        <taxon>Erysipelotrichia</taxon>
        <taxon>Erysipelotrichales</taxon>
        <taxon>Erysipelotrichaceae</taxon>
        <taxon>Faecalicoccus</taxon>
    </lineage>
</organism>
<comment type="cofactor">
    <cofactor evidence="6">
        <name>Mg(2+)</name>
        <dbReference type="ChEBI" id="CHEBI:18420"/>
    </cofactor>
    <text evidence="6">Binds 1 Mg(2+) ion per trimer.</text>
</comment>
<evidence type="ECO:0000256" key="2">
    <source>
        <dbReference type="ARBA" id="ARBA00022597"/>
    </source>
</evidence>
<evidence type="ECO:0000256" key="1">
    <source>
        <dbReference type="ARBA" id="ARBA00022448"/>
    </source>
</evidence>
<dbReference type="InterPro" id="IPR036542">
    <property type="entry name" value="PTS_IIA_lac/cel_sf"/>
</dbReference>
<evidence type="ECO:0000256" key="4">
    <source>
        <dbReference type="ARBA" id="ARBA00022683"/>
    </source>
</evidence>
<keyword evidence="6" id="KW-0479">Metal-binding</keyword>
<feature type="modified residue" description="Phosphohistidine; by HPr" evidence="7">
    <location>
        <position position="76"/>
    </location>
</feature>
<gene>
    <name evidence="8" type="ORF">PND82_06335</name>
</gene>
<accession>A0AAW6CPD3</accession>